<evidence type="ECO:0000259" key="2">
    <source>
        <dbReference type="PROSITE" id="PS50113"/>
    </source>
</evidence>
<evidence type="ECO:0000313" key="5">
    <source>
        <dbReference type="EMBL" id="MDW8517016.1"/>
    </source>
</evidence>
<dbReference type="InterPro" id="IPR000700">
    <property type="entry name" value="PAS-assoc_C"/>
</dbReference>
<dbReference type="CDD" id="cd00130">
    <property type="entry name" value="PAS"/>
    <property type="match status" value="2"/>
</dbReference>
<dbReference type="Gene3D" id="3.30.70.270">
    <property type="match status" value="1"/>
</dbReference>
<gene>
    <name evidence="5" type="ORF">RIB56_12820</name>
</gene>
<dbReference type="InterPro" id="IPR013655">
    <property type="entry name" value="PAS_fold_3"/>
</dbReference>
<comment type="caution">
    <text evidence="5">The sequence shown here is derived from an EMBL/GenBank/DDBJ whole genome shotgun (WGS) entry which is preliminary data.</text>
</comment>
<dbReference type="Gene3D" id="3.30.450.20">
    <property type="entry name" value="PAS domain"/>
    <property type="match status" value="2"/>
</dbReference>
<dbReference type="PROSITE" id="PS50113">
    <property type="entry name" value="PAC"/>
    <property type="match status" value="2"/>
</dbReference>
<dbReference type="SMART" id="SM00267">
    <property type="entry name" value="GGDEF"/>
    <property type="match status" value="1"/>
</dbReference>
<dbReference type="InterPro" id="IPR001610">
    <property type="entry name" value="PAC"/>
</dbReference>
<accession>A0ABU4J7M3</accession>
<feature type="domain" description="PAC" evidence="2">
    <location>
        <begin position="212"/>
        <end position="264"/>
    </location>
</feature>
<dbReference type="SUPFAM" id="SSF55785">
    <property type="entry name" value="PYP-like sensor domain (PAS domain)"/>
    <property type="match status" value="3"/>
</dbReference>
<dbReference type="NCBIfam" id="TIGR00229">
    <property type="entry name" value="sensory_box"/>
    <property type="match status" value="2"/>
</dbReference>
<dbReference type="InterPro" id="IPR001633">
    <property type="entry name" value="EAL_dom"/>
</dbReference>
<feature type="domain" description="GGDEF" evidence="4">
    <location>
        <begin position="424"/>
        <end position="557"/>
    </location>
</feature>
<keyword evidence="6" id="KW-1185">Reference proteome</keyword>
<dbReference type="Pfam" id="PF00563">
    <property type="entry name" value="EAL"/>
    <property type="match status" value="1"/>
</dbReference>
<dbReference type="SMART" id="SM00091">
    <property type="entry name" value="PAS"/>
    <property type="match status" value="3"/>
</dbReference>
<sequence>MHDSFFNHIASTTQDAMGVHTFNTALIEASSHAIFLLDEKGDLLFYNKQASAFVCTEVQDQFSFFQLVEYGLDHQKYFTEALKGEVVQFTTILKTKFGKSTRVMLSYVPILIEGQLQAVYAICKKKSEEQLNVMTLQTQLNMEQKLANIGSWYYDVLENESYWSRQMYVIFGMEETSDFIPSYDEVLTFVHPGDRQRVNQTIKRAIEKGDSYSIKYRLVQPSGHSRIVFEQADPVIDEKNQVVQLLGVVFDVTEIHQIKKQLKQVERQFSMVYNSLDVGIWSADVRTNKVTFCSDGVANIYEEAAMKFIQSRSLWKECVHPDDLEKVEAEQVKLMGGEPICHYYRIVTKKGITKWLKDQVIPVLDDSGNVIRLDGIVEDVTEQKRYTDEIEYLANYDYLTKLPNRRKFERDLTNAIARVKKNHSFIAVFYLGLDRFKYLNDTLGHDIGDLMLQKLAHRLEKTVQDKGSLSRVGGDEFAIFFESLDRLEECTQIAKSLFEQVEREVEIDEFHLHTTTSMGITIYPHDGKDAKTLLKNASLALYRAKELGKNDWQLYSPHMDSRTYKSFHLEKGLRNAIEQNEFFLHYQPKINTQTRELDSFEALIRWDHPEWGFVSPGEFIPLAEESNLIVKIGDWVLERVCQQLQEWKLLGLTVVPVSVNLSSKRLLKPNFVEFVMELLERYDIDPSLIELEITENSIIHHEEQVKKMMTVLKKQGVTFALDDFGTGFSSLSHLQKLDFDVLKIDKTFIQSVVENEKHQTITKSLLYLARGLNMKVIAEGVETRAQLSFLEENDCPFIQGYIFSKPVCIEQAIIYLKAKYLEPVV</sequence>
<feature type="domain" description="EAL" evidence="3">
    <location>
        <begin position="566"/>
        <end position="820"/>
    </location>
</feature>
<protein>
    <submittedName>
        <fullName evidence="5">EAL domain-containing protein</fullName>
    </submittedName>
</protein>
<dbReference type="InterPro" id="IPR035965">
    <property type="entry name" value="PAS-like_dom_sf"/>
</dbReference>
<dbReference type="CDD" id="cd01948">
    <property type="entry name" value="EAL"/>
    <property type="match status" value="1"/>
</dbReference>
<dbReference type="PROSITE" id="PS50883">
    <property type="entry name" value="EAL"/>
    <property type="match status" value="1"/>
</dbReference>
<dbReference type="SUPFAM" id="SSF141868">
    <property type="entry name" value="EAL domain-like"/>
    <property type="match status" value="1"/>
</dbReference>
<dbReference type="CDD" id="cd01949">
    <property type="entry name" value="GGDEF"/>
    <property type="match status" value="1"/>
</dbReference>
<evidence type="ECO:0000259" key="4">
    <source>
        <dbReference type="PROSITE" id="PS50887"/>
    </source>
</evidence>
<name>A0ABU4J7M3_9BACI</name>
<feature type="domain" description="PAS" evidence="1">
    <location>
        <begin position="162"/>
        <end position="209"/>
    </location>
</feature>
<dbReference type="PROSITE" id="PS50112">
    <property type="entry name" value="PAS"/>
    <property type="match status" value="1"/>
</dbReference>
<dbReference type="PANTHER" id="PTHR44757">
    <property type="entry name" value="DIGUANYLATE CYCLASE DGCP"/>
    <property type="match status" value="1"/>
</dbReference>
<dbReference type="InterPro" id="IPR052155">
    <property type="entry name" value="Biofilm_reg_signaling"/>
</dbReference>
<dbReference type="InterPro" id="IPR029787">
    <property type="entry name" value="Nucleotide_cyclase"/>
</dbReference>
<dbReference type="SUPFAM" id="SSF55073">
    <property type="entry name" value="Nucleotide cyclase"/>
    <property type="match status" value="1"/>
</dbReference>
<dbReference type="PANTHER" id="PTHR44757:SF2">
    <property type="entry name" value="BIOFILM ARCHITECTURE MAINTENANCE PROTEIN MBAA"/>
    <property type="match status" value="1"/>
</dbReference>
<dbReference type="Gene3D" id="3.20.20.450">
    <property type="entry name" value="EAL domain"/>
    <property type="match status" value="1"/>
</dbReference>
<evidence type="ECO:0000259" key="1">
    <source>
        <dbReference type="PROSITE" id="PS50112"/>
    </source>
</evidence>
<dbReference type="Proteomes" id="UP001284771">
    <property type="component" value="Unassembled WGS sequence"/>
</dbReference>
<dbReference type="EMBL" id="JAWUZT010000036">
    <property type="protein sequence ID" value="MDW8517016.1"/>
    <property type="molecule type" value="Genomic_DNA"/>
</dbReference>
<evidence type="ECO:0000313" key="6">
    <source>
        <dbReference type="Proteomes" id="UP001284771"/>
    </source>
</evidence>
<dbReference type="InterPro" id="IPR043128">
    <property type="entry name" value="Rev_trsase/Diguanyl_cyclase"/>
</dbReference>
<dbReference type="Gene3D" id="2.10.70.100">
    <property type="match status" value="1"/>
</dbReference>
<dbReference type="RefSeq" id="WP_318757669.1">
    <property type="nucleotide sequence ID" value="NZ_JAWUZT010000036.1"/>
</dbReference>
<dbReference type="Pfam" id="PF08447">
    <property type="entry name" value="PAS_3"/>
    <property type="match status" value="2"/>
</dbReference>
<dbReference type="SMART" id="SM00086">
    <property type="entry name" value="PAC"/>
    <property type="match status" value="2"/>
</dbReference>
<dbReference type="Pfam" id="PF00990">
    <property type="entry name" value="GGDEF"/>
    <property type="match status" value="1"/>
</dbReference>
<proteinExistence type="predicted"/>
<dbReference type="InterPro" id="IPR000160">
    <property type="entry name" value="GGDEF_dom"/>
</dbReference>
<dbReference type="InterPro" id="IPR000014">
    <property type="entry name" value="PAS"/>
</dbReference>
<evidence type="ECO:0000259" key="3">
    <source>
        <dbReference type="PROSITE" id="PS50883"/>
    </source>
</evidence>
<feature type="domain" description="PAC" evidence="2">
    <location>
        <begin position="340"/>
        <end position="392"/>
    </location>
</feature>
<dbReference type="InterPro" id="IPR035919">
    <property type="entry name" value="EAL_sf"/>
</dbReference>
<dbReference type="SMART" id="SM00052">
    <property type="entry name" value="EAL"/>
    <property type="match status" value="1"/>
</dbReference>
<dbReference type="NCBIfam" id="TIGR00254">
    <property type="entry name" value="GGDEF"/>
    <property type="match status" value="1"/>
</dbReference>
<reference evidence="6" key="1">
    <citation type="submission" date="2023-07" db="EMBL/GenBank/DDBJ databases">
        <title>Draft genomic sequences of Priestia flexa CCM isolated from the soil of an abandoned mine contaminated by free cyanide in the high Andean zone of Tacna, Peru.</title>
        <authorList>
            <person name="Caceda Quiroz C.J."/>
            <person name="Maraza Chooque G.J."/>
            <person name="Fora Quispe G.L."/>
            <person name="Carpio Mamani M."/>
        </authorList>
    </citation>
    <scope>NUCLEOTIDE SEQUENCE [LARGE SCALE GENOMIC DNA]</scope>
    <source>
        <strain evidence="6">CCM</strain>
    </source>
</reference>
<organism evidence="5 6">
    <name type="scientific">Priestia flexa</name>
    <dbReference type="NCBI Taxonomy" id="86664"/>
    <lineage>
        <taxon>Bacteria</taxon>
        <taxon>Bacillati</taxon>
        <taxon>Bacillota</taxon>
        <taxon>Bacilli</taxon>
        <taxon>Bacillales</taxon>
        <taxon>Bacillaceae</taxon>
        <taxon>Priestia</taxon>
    </lineage>
</organism>
<dbReference type="PROSITE" id="PS50887">
    <property type="entry name" value="GGDEF"/>
    <property type="match status" value="1"/>
</dbReference>